<dbReference type="KEGG" id="gtr:GLOTRDRAFT_125108"/>
<protein>
    <submittedName>
        <fullName evidence="1">Uncharacterized protein</fullName>
    </submittedName>
</protein>
<name>S7QHQ5_GLOTA</name>
<gene>
    <name evidence="1" type="ORF">GLOTRDRAFT_125108</name>
</gene>
<dbReference type="OrthoDB" id="2748701at2759"/>
<evidence type="ECO:0000313" key="1">
    <source>
        <dbReference type="EMBL" id="EPQ58778.1"/>
    </source>
</evidence>
<sequence>MSERYRFHTVSLSSGKQILRFRSTLQLSTASARASFRHLFMVVQVQSAAEHIIRVASATLQSLTVLLMSSFEVFYTRLLELRLPKLTALTVRFSDSASDPSISPRLQPAFPHLQSLEAAFAYVPSTHTRFLCDPCQSGIGSAALYRAHGNMLRVPRLDDGPHLLLSLIQPVPPHRA</sequence>
<dbReference type="EMBL" id="KB469297">
    <property type="protein sequence ID" value="EPQ58778.1"/>
    <property type="molecule type" value="Genomic_DNA"/>
</dbReference>
<organism evidence="1 2">
    <name type="scientific">Gloeophyllum trabeum (strain ATCC 11539 / FP-39264 / Madison 617)</name>
    <name type="common">Brown rot fungus</name>
    <dbReference type="NCBI Taxonomy" id="670483"/>
    <lineage>
        <taxon>Eukaryota</taxon>
        <taxon>Fungi</taxon>
        <taxon>Dikarya</taxon>
        <taxon>Basidiomycota</taxon>
        <taxon>Agaricomycotina</taxon>
        <taxon>Agaricomycetes</taxon>
        <taxon>Gloeophyllales</taxon>
        <taxon>Gloeophyllaceae</taxon>
        <taxon>Gloeophyllum</taxon>
    </lineage>
</organism>
<evidence type="ECO:0000313" key="2">
    <source>
        <dbReference type="Proteomes" id="UP000030669"/>
    </source>
</evidence>
<dbReference type="GeneID" id="19301201"/>
<reference evidence="1 2" key="1">
    <citation type="journal article" date="2012" name="Science">
        <title>The Paleozoic origin of enzymatic lignin decomposition reconstructed from 31 fungal genomes.</title>
        <authorList>
            <person name="Floudas D."/>
            <person name="Binder M."/>
            <person name="Riley R."/>
            <person name="Barry K."/>
            <person name="Blanchette R.A."/>
            <person name="Henrissat B."/>
            <person name="Martinez A.T."/>
            <person name="Otillar R."/>
            <person name="Spatafora J.W."/>
            <person name="Yadav J.S."/>
            <person name="Aerts A."/>
            <person name="Benoit I."/>
            <person name="Boyd A."/>
            <person name="Carlson A."/>
            <person name="Copeland A."/>
            <person name="Coutinho P.M."/>
            <person name="de Vries R.P."/>
            <person name="Ferreira P."/>
            <person name="Findley K."/>
            <person name="Foster B."/>
            <person name="Gaskell J."/>
            <person name="Glotzer D."/>
            <person name="Gorecki P."/>
            <person name="Heitman J."/>
            <person name="Hesse C."/>
            <person name="Hori C."/>
            <person name="Igarashi K."/>
            <person name="Jurgens J.A."/>
            <person name="Kallen N."/>
            <person name="Kersten P."/>
            <person name="Kohler A."/>
            <person name="Kuees U."/>
            <person name="Kumar T.K.A."/>
            <person name="Kuo A."/>
            <person name="LaButti K."/>
            <person name="Larrondo L.F."/>
            <person name="Lindquist E."/>
            <person name="Ling A."/>
            <person name="Lombard V."/>
            <person name="Lucas S."/>
            <person name="Lundell T."/>
            <person name="Martin R."/>
            <person name="McLaughlin D.J."/>
            <person name="Morgenstern I."/>
            <person name="Morin E."/>
            <person name="Murat C."/>
            <person name="Nagy L.G."/>
            <person name="Nolan M."/>
            <person name="Ohm R.A."/>
            <person name="Patyshakuliyeva A."/>
            <person name="Rokas A."/>
            <person name="Ruiz-Duenas F.J."/>
            <person name="Sabat G."/>
            <person name="Salamov A."/>
            <person name="Samejima M."/>
            <person name="Schmutz J."/>
            <person name="Slot J.C."/>
            <person name="St John F."/>
            <person name="Stenlid J."/>
            <person name="Sun H."/>
            <person name="Sun S."/>
            <person name="Syed K."/>
            <person name="Tsang A."/>
            <person name="Wiebenga A."/>
            <person name="Young D."/>
            <person name="Pisabarro A."/>
            <person name="Eastwood D.C."/>
            <person name="Martin F."/>
            <person name="Cullen D."/>
            <person name="Grigoriev I.V."/>
            <person name="Hibbett D.S."/>
        </authorList>
    </citation>
    <scope>NUCLEOTIDE SEQUENCE [LARGE SCALE GENOMIC DNA]</scope>
    <source>
        <strain evidence="1 2">ATCC 11539</strain>
    </source>
</reference>
<accession>S7QHQ5</accession>
<dbReference type="HOGENOM" id="CLU_1525304_0_0_1"/>
<dbReference type="RefSeq" id="XP_007861940.1">
    <property type="nucleotide sequence ID" value="XM_007863749.1"/>
</dbReference>
<dbReference type="AlphaFoldDB" id="S7QHQ5"/>
<keyword evidence="2" id="KW-1185">Reference proteome</keyword>
<dbReference type="Proteomes" id="UP000030669">
    <property type="component" value="Unassembled WGS sequence"/>
</dbReference>
<proteinExistence type="predicted"/>